<dbReference type="PROSITE" id="PS51208">
    <property type="entry name" value="AUTOTRANSPORTER"/>
    <property type="match status" value="1"/>
</dbReference>
<dbReference type="SUPFAM" id="SSF103515">
    <property type="entry name" value="Autotransporter"/>
    <property type="match status" value="1"/>
</dbReference>
<gene>
    <name evidence="3" type="ORF">JQ619_38185</name>
</gene>
<feature type="chain" id="PRO_5046544045" evidence="1">
    <location>
        <begin position="30"/>
        <end position="347"/>
    </location>
</feature>
<reference evidence="4" key="1">
    <citation type="journal article" date="2021" name="ISME J.">
        <title>Evolutionary origin and ecological implication of a unique nif island in free-living Bradyrhizobium lineages.</title>
        <authorList>
            <person name="Tao J."/>
        </authorList>
    </citation>
    <scope>NUCLEOTIDE SEQUENCE [LARGE SCALE GENOMIC DNA]</scope>
    <source>
        <strain evidence="4">SZCCT0094</strain>
    </source>
</reference>
<keyword evidence="1" id="KW-0732">Signal</keyword>
<dbReference type="EMBL" id="JAFCLK010000081">
    <property type="protein sequence ID" value="MBR1141584.1"/>
    <property type="molecule type" value="Genomic_DNA"/>
</dbReference>
<organism evidence="3 4">
    <name type="scientific">Bradyrhizobium denitrificans</name>
    <dbReference type="NCBI Taxonomy" id="2734912"/>
    <lineage>
        <taxon>Bacteria</taxon>
        <taxon>Pseudomonadati</taxon>
        <taxon>Pseudomonadota</taxon>
        <taxon>Alphaproteobacteria</taxon>
        <taxon>Hyphomicrobiales</taxon>
        <taxon>Nitrobacteraceae</taxon>
        <taxon>Bradyrhizobium</taxon>
    </lineage>
</organism>
<feature type="signal peptide" evidence="1">
    <location>
        <begin position="1"/>
        <end position="29"/>
    </location>
</feature>
<proteinExistence type="predicted"/>
<dbReference type="InterPro" id="IPR005546">
    <property type="entry name" value="Autotransporte_beta"/>
</dbReference>
<sequence>MKPIWGYRPLQVAAVTLSAATLIGSPAKADSITDRIIQNVIQNILQDVRDQIQSRRLAPPTTPGRAMRFSGDDENSFATDNDPFGALAYTKAPPYTKAPAPAPVPTYIYGVNLNGSADYSRSAGVTTDSYGIIGAIDITKIGVFSAYDAVTVIGTGSGIWSHSIGVDTSTAVGAGTVAYVNGGFSSDFTVDGTWTKTRLAAAGVAARPDVSGISYAPNIQYKFELPNSWYVEPTVGITYTETYTANFGAKTGDSTEVHGGARFGFDTVWNAVRVQPSFTLAAFSIVSQTVAAGGAGAATGTGDVGGRASGKFNFLWTDKFSTFIEAHGSTIKGTNAYGTSGGLRWTF</sequence>
<dbReference type="InterPro" id="IPR036709">
    <property type="entry name" value="Autotransporte_beta_dom_sf"/>
</dbReference>
<keyword evidence="4" id="KW-1185">Reference proteome</keyword>
<feature type="domain" description="Autotransporter" evidence="2">
    <location>
        <begin position="101"/>
        <end position="347"/>
    </location>
</feature>
<dbReference type="Proteomes" id="UP001314635">
    <property type="component" value="Unassembled WGS sequence"/>
</dbReference>
<accession>A0ABS5GJY8</accession>
<protein>
    <submittedName>
        <fullName evidence="3">Autotransporter outer membrane beta-barrel domain-containing protein</fullName>
    </submittedName>
</protein>
<dbReference type="RefSeq" id="WP_172241700.1">
    <property type="nucleotide sequence ID" value="NZ_JABFDP010000034.1"/>
</dbReference>
<evidence type="ECO:0000259" key="2">
    <source>
        <dbReference type="PROSITE" id="PS51208"/>
    </source>
</evidence>
<evidence type="ECO:0000256" key="1">
    <source>
        <dbReference type="SAM" id="SignalP"/>
    </source>
</evidence>
<dbReference type="Gene3D" id="2.40.128.130">
    <property type="entry name" value="Autotransporter beta-domain"/>
    <property type="match status" value="1"/>
</dbReference>
<name>A0ABS5GJY8_9BRAD</name>
<comment type="caution">
    <text evidence="3">The sequence shown here is derived from an EMBL/GenBank/DDBJ whole genome shotgun (WGS) entry which is preliminary data.</text>
</comment>
<evidence type="ECO:0000313" key="4">
    <source>
        <dbReference type="Proteomes" id="UP001314635"/>
    </source>
</evidence>
<evidence type="ECO:0000313" key="3">
    <source>
        <dbReference type="EMBL" id="MBR1141584.1"/>
    </source>
</evidence>